<dbReference type="OrthoDB" id="8450786at2"/>
<evidence type="ECO:0000313" key="2">
    <source>
        <dbReference type="Proteomes" id="UP000001695"/>
    </source>
</evidence>
<dbReference type="AlphaFoldDB" id="B2IAY1"/>
<dbReference type="Proteomes" id="UP000001695">
    <property type="component" value="Chromosome"/>
</dbReference>
<dbReference type="HOGENOM" id="CLU_2697137_0_0_5"/>
<dbReference type="EMBL" id="CP001016">
    <property type="protein sequence ID" value="ACB93681.1"/>
    <property type="molecule type" value="Genomic_DNA"/>
</dbReference>
<reference evidence="2" key="1">
    <citation type="submission" date="2008-03" db="EMBL/GenBank/DDBJ databases">
        <title>Complete sequence of chromosome of Beijerinckia indica subsp. indica ATCC 9039.</title>
        <authorList>
            <consortium name="US DOE Joint Genome Institute"/>
            <person name="Copeland A."/>
            <person name="Lucas S."/>
            <person name="Lapidus A."/>
            <person name="Glavina del Rio T."/>
            <person name="Dalin E."/>
            <person name="Tice H."/>
            <person name="Bruce D."/>
            <person name="Goodwin L."/>
            <person name="Pitluck S."/>
            <person name="LaButti K."/>
            <person name="Schmutz J."/>
            <person name="Larimer F."/>
            <person name="Land M."/>
            <person name="Hauser L."/>
            <person name="Kyrpides N."/>
            <person name="Mikhailova N."/>
            <person name="Dunfield P.F."/>
            <person name="Dedysh S.N."/>
            <person name="Liesack W."/>
            <person name="Saw J.H."/>
            <person name="Alam M."/>
            <person name="Chen Y."/>
            <person name="Murrell J.C."/>
            <person name="Richardson P."/>
        </authorList>
    </citation>
    <scope>NUCLEOTIDE SEQUENCE [LARGE SCALE GENOMIC DNA]</scope>
    <source>
        <strain evidence="2">ATCC 9039 / DSM 1715 / NCIMB 8712</strain>
    </source>
</reference>
<protein>
    <submittedName>
        <fullName evidence="1">Uncharacterized protein</fullName>
    </submittedName>
</protein>
<evidence type="ECO:0000313" key="1">
    <source>
        <dbReference type="EMBL" id="ACB93681.1"/>
    </source>
</evidence>
<sequence length="73" mass="8157">MKLELEFVPPEGEMRSTVRIVLNPVGESPMSGLPLVTMNCKSLEEIENQVQAIEKQLGKIRKEAGKFFAIPTK</sequence>
<dbReference type="KEGG" id="bid:Bind_0022"/>
<proteinExistence type="predicted"/>
<dbReference type="RefSeq" id="WP_012383039.1">
    <property type="nucleotide sequence ID" value="NC_010581.1"/>
</dbReference>
<organism evidence="1 2">
    <name type="scientific">Beijerinckia indica subsp. indica (strain ATCC 9039 / DSM 1715 / NCIMB 8712)</name>
    <dbReference type="NCBI Taxonomy" id="395963"/>
    <lineage>
        <taxon>Bacteria</taxon>
        <taxon>Pseudomonadati</taxon>
        <taxon>Pseudomonadota</taxon>
        <taxon>Alphaproteobacteria</taxon>
        <taxon>Hyphomicrobiales</taxon>
        <taxon>Beijerinckiaceae</taxon>
        <taxon>Beijerinckia</taxon>
    </lineage>
</organism>
<name>B2IAY1_BEII9</name>
<accession>B2IAY1</accession>
<keyword evidence="2" id="KW-1185">Reference proteome</keyword>
<reference evidence="1 2" key="2">
    <citation type="journal article" date="2010" name="J. Bacteriol.">
        <title>Complete genome sequence of Beijerinckia indica subsp. indica.</title>
        <authorList>
            <person name="Tamas I."/>
            <person name="Dedysh S.N."/>
            <person name="Liesack W."/>
            <person name="Stott M.B."/>
            <person name="Alam M."/>
            <person name="Murrell J.C."/>
            <person name="Dunfield P.F."/>
        </authorList>
    </citation>
    <scope>NUCLEOTIDE SEQUENCE [LARGE SCALE GENOMIC DNA]</scope>
    <source>
        <strain evidence="2">ATCC 9039 / DSM 1715 / NCIMB 8712</strain>
    </source>
</reference>
<gene>
    <name evidence="1" type="ordered locus">Bind_0022</name>
</gene>